<gene>
    <name evidence="1" type="ORF">V3328_03715</name>
</gene>
<evidence type="ECO:0000313" key="2">
    <source>
        <dbReference type="Proteomes" id="UP001378188"/>
    </source>
</evidence>
<dbReference type="EMBL" id="JAZHOF010000002">
    <property type="protein sequence ID" value="MEJ8570563.1"/>
    <property type="molecule type" value="Genomic_DNA"/>
</dbReference>
<protein>
    <submittedName>
        <fullName evidence="1">Uncharacterized protein</fullName>
    </submittedName>
</protein>
<accession>A0AAW9RJX3</accession>
<dbReference type="Proteomes" id="UP001378188">
    <property type="component" value="Unassembled WGS sequence"/>
</dbReference>
<proteinExistence type="predicted"/>
<evidence type="ECO:0000313" key="1">
    <source>
        <dbReference type="EMBL" id="MEJ8570563.1"/>
    </source>
</evidence>
<name>A0AAW9RJX3_9HYPH</name>
<reference evidence="1 2" key="1">
    <citation type="submission" date="2024-02" db="EMBL/GenBank/DDBJ databases">
        <title>Genome analysis and characterization of Microbaculum marinisediminis sp. nov., isolated from marine sediment.</title>
        <authorList>
            <person name="Du Z.-J."/>
            <person name="Ye Y.-Q."/>
            <person name="Zhang Z.-R."/>
            <person name="Yuan S.-M."/>
            <person name="Zhang X.-Y."/>
        </authorList>
    </citation>
    <scope>NUCLEOTIDE SEQUENCE [LARGE SCALE GENOMIC DNA]</scope>
    <source>
        <strain evidence="1 2">SDUM1044001</strain>
    </source>
</reference>
<sequence>MHFARFRSSPPCDHMPRMLDTLRRMGFEVHRVVMDSIDSDLSSIEVVYRTAGHLDPATFVARLQVMPGVCDVTAGKAPDGGWARRPVPTVERDGARTGELAGCMA</sequence>
<dbReference type="AlphaFoldDB" id="A0AAW9RJX3"/>
<comment type="caution">
    <text evidence="1">The sequence shown here is derived from an EMBL/GenBank/DDBJ whole genome shotgun (WGS) entry which is preliminary data.</text>
</comment>
<organism evidence="1 2">
    <name type="scientific">Microbaculum marinum</name>
    <dbReference type="NCBI Taxonomy" id="1764581"/>
    <lineage>
        <taxon>Bacteria</taxon>
        <taxon>Pseudomonadati</taxon>
        <taxon>Pseudomonadota</taxon>
        <taxon>Alphaproteobacteria</taxon>
        <taxon>Hyphomicrobiales</taxon>
        <taxon>Tepidamorphaceae</taxon>
        <taxon>Microbaculum</taxon>
    </lineage>
</organism>
<dbReference type="RefSeq" id="WP_340328310.1">
    <property type="nucleotide sequence ID" value="NZ_JAZHOF010000002.1"/>
</dbReference>
<keyword evidence="2" id="KW-1185">Reference proteome</keyword>